<dbReference type="EMBL" id="CP073041">
    <property type="protein sequence ID" value="UXE58592.1"/>
    <property type="molecule type" value="Genomic_DNA"/>
</dbReference>
<dbReference type="InterPro" id="IPR036397">
    <property type="entry name" value="RNaseH_sf"/>
</dbReference>
<accession>A0A977KS26</accession>
<dbReference type="SUPFAM" id="SSF46689">
    <property type="entry name" value="Homeodomain-like"/>
    <property type="match status" value="1"/>
</dbReference>
<reference evidence="2" key="1">
    <citation type="submission" date="2021-04" db="EMBL/GenBank/DDBJ databases">
        <title>Genome sequence of Woronichinia naegeliana from Washington state freshwater lake bloom.</title>
        <authorList>
            <person name="Dreher T.W."/>
        </authorList>
    </citation>
    <scope>NUCLEOTIDE SEQUENCE</scope>
    <source>
        <strain evidence="2">WA131</strain>
    </source>
</reference>
<dbReference type="GO" id="GO:0003676">
    <property type="term" value="F:nucleic acid binding"/>
    <property type="evidence" value="ECO:0007669"/>
    <property type="project" value="InterPro"/>
</dbReference>
<dbReference type="Proteomes" id="UP001065613">
    <property type="component" value="Chromosome"/>
</dbReference>
<organism evidence="2">
    <name type="scientific">Woronichinia naegeliana WA131</name>
    <dbReference type="NCBI Taxonomy" id="2824559"/>
    <lineage>
        <taxon>Bacteria</taxon>
        <taxon>Bacillati</taxon>
        <taxon>Cyanobacteriota</taxon>
        <taxon>Cyanophyceae</taxon>
        <taxon>Synechococcales</taxon>
        <taxon>Coelosphaeriaceae</taxon>
        <taxon>Woronichinia</taxon>
    </lineage>
</organism>
<dbReference type="InterPro" id="IPR047655">
    <property type="entry name" value="Transpos_IS630-like"/>
</dbReference>
<feature type="domain" description="Integrase catalytic" evidence="1">
    <location>
        <begin position="154"/>
        <end position="343"/>
    </location>
</feature>
<dbReference type="InterPro" id="IPR038717">
    <property type="entry name" value="Tc1-like_DDE_dom"/>
</dbReference>
<dbReference type="Gene3D" id="3.30.420.10">
    <property type="entry name" value="Ribonuclease H-like superfamily/Ribonuclease H"/>
    <property type="match status" value="1"/>
</dbReference>
<proteinExistence type="predicted"/>
<dbReference type="AlphaFoldDB" id="A0A977KS26"/>
<dbReference type="PANTHER" id="PTHR46564">
    <property type="entry name" value="TRANSPOSASE"/>
    <property type="match status" value="1"/>
</dbReference>
<dbReference type="Pfam" id="PF13358">
    <property type="entry name" value="DDE_3"/>
    <property type="match status" value="1"/>
</dbReference>
<dbReference type="KEGG" id="wna:KA717_21385"/>
<name>A0A977KS26_9CYAN</name>
<dbReference type="NCBIfam" id="NF033545">
    <property type="entry name" value="transpos_IS630"/>
    <property type="match status" value="1"/>
</dbReference>
<dbReference type="InterPro" id="IPR012337">
    <property type="entry name" value="RNaseH-like_sf"/>
</dbReference>
<evidence type="ECO:0000259" key="1">
    <source>
        <dbReference type="PROSITE" id="PS50994"/>
    </source>
</evidence>
<dbReference type="Pfam" id="PF13384">
    <property type="entry name" value="HTH_23"/>
    <property type="match status" value="1"/>
</dbReference>
<gene>
    <name evidence="2" type="ORF">KA717_21385</name>
</gene>
<sequence>MIKLEFTEEDKRLLSYGRFNHPHPRVQLKMEVLWLKSQGLSHQKIAQFAGVSVNTVTSYIRDYQEGGIEKLKEIKFNRPKSELTEHQGKIEAYFESNPPARINEAVKRIEELTGIKRSPTQVRKFLKSIGMRCLKVGTIPSKADVEAQDSYREKELEPRLEEAKAGKRAVFFVDASHFVMGAFVNFIWCFKRIFIKSPSGRKRFNVLGALNAITHEVIMVTNSSYITGTQVCELLEKIAELGLLIPITLVLDNARYQKCRIVQELAESLGIELLYLPPYSPNLNLIERLWKFVKKKCLYAKYYEDFTQFSAAISGCLEDANVKYKEELDSLLTLRFQRFDKSQIMNV</sequence>
<dbReference type="PANTHER" id="PTHR46564:SF1">
    <property type="entry name" value="TRANSPOSASE"/>
    <property type="match status" value="1"/>
</dbReference>
<dbReference type="GO" id="GO:0015074">
    <property type="term" value="P:DNA integration"/>
    <property type="evidence" value="ECO:0007669"/>
    <property type="project" value="InterPro"/>
</dbReference>
<dbReference type="PROSITE" id="PS50994">
    <property type="entry name" value="INTEGRASE"/>
    <property type="match status" value="1"/>
</dbReference>
<dbReference type="SUPFAM" id="SSF53098">
    <property type="entry name" value="Ribonuclease H-like"/>
    <property type="match status" value="1"/>
</dbReference>
<dbReference type="InterPro" id="IPR001584">
    <property type="entry name" value="Integrase_cat-core"/>
</dbReference>
<dbReference type="InterPro" id="IPR009057">
    <property type="entry name" value="Homeodomain-like_sf"/>
</dbReference>
<evidence type="ECO:0000313" key="2">
    <source>
        <dbReference type="EMBL" id="UXE58592.1"/>
    </source>
</evidence>
<protein>
    <submittedName>
        <fullName evidence="2">IS630 family transposase</fullName>
    </submittedName>
</protein>